<keyword evidence="2" id="KW-0472">Membrane</keyword>
<dbReference type="RefSeq" id="WP_225961007.1">
    <property type="nucleotide sequence ID" value="NZ_JADBDZ010000001.1"/>
</dbReference>
<evidence type="ECO:0000313" key="4">
    <source>
        <dbReference type="Proteomes" id="UP000627838"/>
    </source>
</evidence>
<accession>A0ABR9JKC1</accession>
<evidence type="ECO:0000256" key="2">
    <source>
        <dbReference type="SAM" id="Phobius"/>
    </source>
</evidence>
<feature type="compositionally biased region" description="Basic and acidic residues" evidence="1">
    <location>
        <begin position="164"/>
        <end position="195"/>
    </location>
</feature>
<dbReference type="InterPro" id="IPR023346">
    <property type="entry name" value="Lysozyme-like_dom_sf"/>
</dbReference>
<evidence type="ECO:0000313" key="3">
    <source>
        <dbReference type="EMBL" id="MBE1530990.1"/>
    </source>
</evidence>
<evidence type="ECO:0008006" key="5">
    <source>
        <dbReference type="Google" id="ProtNLM"/>
    </source>
</evidence>
<feature type="region of interest" description="Disordered" evidence="1">
    <location>
        <begin position="164"/>
        <end position="219"/>
    </location>
</feature>
<sequence>MPQSHGTRRRPKQSSRFARGKQGEQARPEQVQESPPDVPADAPYAPDGGASYEPDGGAPYAPEAGHEAGPPSGPAAAPRSPAERFKPSRGTVVRVLTSNVTITAVCLCAIAAFLVFVPIGGDDDDGAPPEIAAAGMSANEMLEMMQGSEMDPVAADAMATAKKRAYEKQQAEAKQKKAEKNSEDSAKSSFDKPEPESPAGGGGAIPDAPAGGGDTSVSQNKAIGKRMNALKGWSGCWSALESLWTKESGWNERAQNPSSGAYGIPQSLPGTKMASAGSDWQTNAATQIAWGLNYIDARYGTPCEAWGHSQSVGWY</sequence>
<protein>
    <recommendedName>
        <fullName evidence="5">Lytic transglycosylase domain-containing protein</fullName>
    </recommendedName>
</protein>
<dbReference type="Proteomes" id="UP000627838">
    <property type="component" value="Unassembled WGS sequence"/>
</dbReference>
<keyword evidence="4" id="KW-1185">Reference proteome</keyword>
<comment type="caution">
    <text evidence="3">The sequence shown here is derived from an EMBL/GenBank/DDBJ whole genome shotgun (WGS) entry which is preliminary data.</text>
</comment>
<feature type="transmembrane region" description="Helical" evidence="2">
    <location>
        <begin position="92"/>
        <end position="117"/>
    </location>
</feature>
<gene>
    <name evidence="3" type="ORF">H4W34_000823</name>
</gene>
<dbReference type="EMBL" id="JADBDZ010000001">
    <property type="protein sequence ID" value="MBE1530990.1"/>
    <property type="molecule type" value="Genomic_DNA"/>
</dbReference>
<keyword evidence="2" id="KW-0812">Transmembrane</keyword>
<name>A0ABR9JKC1_9ACTN</name>
<feature type="compositionally biased region" description="Low complexity" evidence="1">
    <location>
        <begin position="56"/>
        <end position="80"/>
    </location>
</feature>
<proteinExistence type="predicted"/>
<dbReference type="Gene3D" id="1.10.530.10">
    <property type="match status" value="1"/>
</dbReference>
<reference evidence="3 4" key="1">
    <citation type="submission" date="2020-10" db="EMBL/GenBank/DDBJ databases">
        <title>Sequencing the genomes of 1000 actinobacteria strains.</title>
        <authorList>
            <person name="Klenk H.-P."/>
        </authorList>
    </citation>
    <scope>NUCLEOTIDE SEQUENCE [LARGE SCALE GENOMIC DNA]</scope>
    <source>
        <strain evidence="3 4">DSM 46744</strain>
    </source>
</reference>
<dbReference type="SUPFAM" id="SSF53955">
    <property type="entry name" value="Lysozyme-like"/>
    <property type="match status" value="1"/>
</dbReference>
<feature type="compositionally biased region" description="Gly residues" evidence="1">
    <location>
        <begin position="199"/>
        <end position="214"/>
    </location>
</feature>
<evidence type="ECO:0000256" key="1">
    <source>
        <dbReference type="SAM" id="MobiDB-lite"/>
    </source>
</evidence>
<feature type="region of interest" description="Disordered" evidence="1">
    <location>
        <begin position="1"/>
        <end position="85"/>
    </location>
</feature>
<organism evidence="3 4">
    <name type="scientific">Actinomadura algeriensis</name>
    <dbReference type="NCBI Taxonomy" id="1679523"/>
    <lineage>
        <taxon>Bacteria</taxon>
        <taxon>Bacillati</taxon>
        <taxon>Actinomycetota</taxon>
        <taxon>Actinomycetes</taxon>
        <taxon>Streptosporangiales</taxon>
        <taxon>Thermomonosporaceae</taxon>
        <taxon>Actinomadura</taxon>
    </lineage>
</organism>
<keyword evidence="2" id="KW-1133">Transmembrane helix</keyword>
<feature type="compositionally biased region" description="Basic residues" evidence="1">
    <location>
        <begin position="1"/>
        <end position="13"/>
    </location>
</feature>